<accession>A0A210QV47</accession>
<dbReference type="GO" id="GO:0030246">
    <property type="term" value="F:carbohydrate binding"/>
    <property type="evidence" value="ECO:0007669"/>
    <property type="project" value="UniProtKB-KW"/>
</dbReference>
<dbReference type="AlphaFoldDB" id="A0A210QV47"/>
<dbReference type="OrthoDB" id="6104007at2759"/>
<evidence type="ECO:0000313" key="4">
    <source>
        <dbReference type="Proteomes" id="UP000242188"/>
    </source>
</evidence>
<dbReference type="PROSITE" id="PS00615">
    <property type="entry name" value="C_TYPE_LECTIN_1"/>
    <property type="match status" value="1"/>
</dbReference>
<comment type="caution">
    <text evidence="3">The sequence shown here is derived from an EMBL/GenBank/DDBJ whole genome shotgun (WGS) entry which is preliminary data.</text>
</comment>
<sequence>MDICRYKMIIDIGVYAVFMACVCLTKSELCAKWEDREAAPNDGHVFREIQPSGYIKCLKECKLSTECADIVFNREQLYCGLVRKSTQVPSPIDLSTQLGPCATISCGVDERCIESTRGPGVCINAMTCDGKYFQNRCFFEGHSSGDWTVGRDQCRQLGGSLVTIESTDVNSLILTVTTAGVFWVGGNDLGAEGTWTWIENDQQINLNSHWALRKPSVASDVNCLGVTSAGVWIDVDCSLSAAYICQTYLTQ</sequence>
<protein>
    <submittedName>
        <fullName evidence="3">Hepatic lectin</fullName>
    </submittedName>
</protein>
<name>A0A210QV47_MIZYE</name>
<keyword evidence="3" id="KW-0430">Lectin</keyword>
<dbReference type="InterPro" id="IPR016187">
    <property type="entry name" value="CTDL_fold"/>
</dbReference>
<evidence type="ECO:0000313" key="3">
    <source>
        <dbReference type="EMBL" id="OWF52586.1"/>
    </source>
</evidence>
<dbReference type="InterPro" id="IPR050801">
    <property type="entry name" value="Ca-Dep_Lectins_ImmuneDev"/>
</dbReference>
<dbReference type="InterPro" id="IPR018378">
    <property type="entry name" value="C-type_lectin_CS"/>
</dbReference>
<keyword evidence="1" id="KW-1015">Disulfide bond</keyword>
<evidence type="ECO:0000256" key="1">
    <source>
        <dbReference type="ARBA" id="ARBA00023157"/>
    </source>
</evidence>
<feature type="domain" description="C-type lectin" evidence="2">
    <location>
        <begin position="133"/>
        <end position="246"/>
    </location>
</feature>
<evidence type="ECO:0000259" key="2">
    <source>
        <dbReference type="PROSITE" id="PS50041"/>
    </source>
</evidence>
<dbReference type="EMBL" id="NEDP02001728">
    <property type="protein sequence ID" value="OWF52586.1"/>
    <property type="molecule type" value="Genomic_DNA"/>
</dbReference>
<dbReference type="PANTHER" id="PTHR22801">
    <property type="entry name" value="LITHOSTATHINE"/>
    <property type="match status" value="1"/>
</dbReference>
<dbReference type="SMART" id="SM00034">
    <property type="entry name" value="CLECT"/>
    <property type="match status" value="1"/>
</dbReference>
<dbReference type="Gene3D" id="3.10.100.10">
    <property type="entry name" value="Mannose-Binding Protein A, subunit A"/>
    <property type="match status" value="1"/>
</dbReference>
<reference evidence="3 4" key="1">
    <citation type="journal article" date="2017" name="Nat. Ecol. Evol.">
        <title>Scallop genome provides insights into evolution of bilaterian karyotype and development.</title>
        <authorList>
            <person name="Wang S."/>
            <person name="Zhang J."/>
            <person name="Jiao W."/>
            <person name="Li J."/>
            <person name="Xun X."/>
            <person name="Sun Y."/>
            <person name="Guo X."/>
            <person name="Huan P."/>
            <person name="Dong B."/>
            <person name="Zhang L."/>
            <person name="Hu X."/>
            <person name="Sun X."/>
            <person name="Wang J."/>
            <person name="Zhao C."/>
            <person name="Wang Y."/>
            <person name="Wang D."/>
            <person name="Huang X."/>
            <person name="Wang R."/>
            <person name="Lv J."/>
            <person name="Li Y."/>
            <person name="Zhang Z."/>
            <person name="Liu B."/>
            <person name="Lu W."/>
            <person name="Hui Y."/>
            <person name="Liang J."/>
            <person name="Zhou Z."/>
            <person name="Hou R."/>
            <person name="Li X."/>
            <person name="Liu Y."/>
            <person name="Li H."/>
            <person name="Ning X."/>
            <person name="Lin Y."/>
            <person name="Zhao L."/>
            <person name="Xing Q."/>
            <person name="Dou J."/>
            <person name="Li Y."/>
            <person name="Mao J."/>
            <person name="Guo H."/>
            <person name="Dou H."/>
            <person name="Li T."/>
            <person name="Mu C."/>
            <person name="Jiang W."/>
            <person name="Fu Q."/>
            <person name="Fu X."/>
            <person name="Miao Y."/>
            <person name="Liu J."/>
            <person name="Yu Q."/>
            <person name="Li R."/>
            <person name="Liao H."/>
            <person name="Li X."/>
            <person name="Kong Y."/>
            <person name="Jiang Z."/>
            <person name="Chourrout D."/>
            <person name="Li R."/>
            <person name="Bao Z."/>
        </authorList>
    </citation>
    <scope>NUCLEOTIDE SEQUENCE [LARGE SCALE GENOMIC DNA]</scope>
    <source>
        <strain evidence="3 4">PY_sf001</strain>
    </source>
</reference>
<dbReference type="PANTHER" id="PTHR22801:SF63">
    <property type="entry name" value="C-TYPE LECTIN DOMAIN-CONTAINING PROTEIN"/>
    <property type="match status" value="1"/>
</dbReference>
<dbReference type="PROSITE" id="PS50041">
    <property type="entry name" value="C_TYPE_LECTIN_2"/>
    <property type="match status" value="1"/>
</dbReference>
<dbReference type="SUPFAM" id="SSF56436">
    <property type="entry name" value="C-type lectin-like"/>
    <property type="match status" value="1"/>
</dbReference>
<dbReference type="InterPro" id="IPR016186">
    <property type="entry name" value="C-type_lectin-like/link_sf"/>
</dbReference>
<organism evidence="3 4">
    <name type="scientific">Mizuhopecten yessoensis</name>
    <name type="common">Japanese scallop</name>
    <name type="synonym">Patinopecten yessoensis</name>
    <dbReference type="NCBI Taxonomy" id="6573"/>
    <lineage>
        <taxon>Eukaryota</taxon>
        <taxon>Metazoa</taxon>
        <taxon>Spiralia</taxon>
        <taxon>Lophotrochozoa</taxon>
        <taxon>Mollusca</taxon>
        <taxon>Bivalvia</taxon>
        <taxon>Autobranchia</taxon>
        <taxon>Pteriomorphia</taxon>
        <taxon>Pectinida</taxon>
        <taxon>Pectinoidea</taxon>
        <taxon>Pectinidae</taxon>
        <taxon>Mizuhopecten</taxon>
    </lineage>
</organism>
<gene>
    <name evidence="3" type="ORF">KP79_PYT04051</name>
</gene>
<dbReference type="Proteomes" id="UP000242188">
    <property type="component" value="Unassembled WGS sequence"/>
</dbReference>
<keyword evidence="4" id="KW-1185">Reference proteome</keyword>
<proteinExistence type="predicted"/>
<dbReference type="Pfam" id="PF00059">
    <property type="entry name" value="Lectin_C"/>
    <property type="match status" value="1"/>
</dbReference>
<dbReference type="CDD" id="cd00037">
    <property type="entry name" value="CLECT"/>
    <property type="match status" value="1"/>
</dbReference>
<dbReference type="InterPro" id="IPR001304">
    <property type="entry name" value="C-type_lectin-like"/>
</dbReference>